<reference evidence="1" key="1">
    <citation type="submission" date="2023-08" db="EMBL/GenBank/DDBJ databases">
        <title>Reference Genome Resource for the Citrus Pathogen Phytophthora citrophthora.</title>
        <authorList>
            <person name="Moller H."/>
            <person name="Coetzee B."/>
            <person name="Rose L.J."/>
            <person name="Van Niekerk J.M."/>
        </authorList>
    </citation>
    <scope>NUCLEOTIDE SEQUENCE</scope>
    <source>
        <strain evidence="1">STE-U-9442</strain>
    </source>
</reference>
<name>A0AAD9LTV3_9STRA</name>
<dbReference type="AlphaFoldDB" id="A0AAD9LTV3"/>
<protein>
    <submittedName>
        <fullName evidence="1">Uncharacterized protein</fullName>
    </submittedName>
</protein>
<evidence type="ECO:0000313" key="1">
    <source>
        <dbReference type="EMBL" id="KAK1946584.1"/>
    </source>
</evidence>
<dbReference type="Proteomes" id="UP001259832">
    <property type="component" value="Unassembled WGS sequence"/>
</dbReference>
<dbReference type="Gene3D" id="1.25.40.20">
    <property type="entry name" value="Ankyrin repeat-containing domain"/>
    <property type="match status" value="1"/>
</dbReference>
<proteinExistence type="predicted"/>
<sequence>MTNRWRRTPLQSSSWNELAEVYEEFTDALEAGRLRARNDVIATGQLEILKLLLEKDSGHEQEEYDMGYATDDRNGVRWGGNDMALAVKNGHSDVVHWLLEHTRNTRRVRDDVFIQAALAGNLPIVKFLLYHGFPVTESLRPATF</sequence>
<dbReference type="Pfam" id="PF12796">
    <property type="entry name" value="Ank_2"/>
    <property type="match status" value="1"/>
</dbReference>
<dbReference type="EMBL" id="JASMQC010000003">
    <property type="protein sequence ID" value="KAK1946584.1"/>
    <property type="molecule type" value="Genomic_DNA"/>
</dbReference>
<organism evidence="1 2">
    <name type="scientific">Phytophthora citrophthora</name>
    <dbReference type="NCBI Taxonomy" id="4793"/>
    <lineage>
        <taxon>Eukaryota</taxon>
        <taxon>Sar</taxon>
        <taxon>Stramenopiles</taxon>
        <taxon>Oomycota</taxon>
        <taxon>Peronosporomycetes</taxon>
        <taxon>Peronosporales</taxon>
        <taxon>Peronosporaceae</taxon>
        <taxon>Phytophthora</taxon>
    </lineage>
</organism>
<gene>
    <name evidence="1" type="ORF">P3T76_002136</name>
</gene>
<dbReference type="InterPro" id="IPR002110">
    <property type="entry name" value="Ankyrin_rpt"/>
</dbReference>
<evidence type="ECO:0000313" key="2">
    <source>
        <dbReference type="Proteomes" id="UP001259832"/>
    </source>
</evidence>
<accession>A0AAD9LTV3</accession>
<dbReference type="SUPFAM" id="SSF140860">
    <property type="entry name" value="Pseudo ankyrin repeat-like"/>
    <property type="match status" value="1"/>
</dbReference>
<comment type="caution">
    <text evidence="1">The sequence shown here is derived from an EMBL/GenBank/DDBJ whole genome shotgun (WGS) entry which is preliminary data.</text>
</comment>
<dbReference type="InterPro" id="IPR036770">
    <property type="entry name" value="Ankyrin_rpt-contain_sf"/>
</dbReference>
<keyword evidence="2" id="KW-1185">Reference proteome</keyword>